<dbReference type="InterPro" id="IPR051532">
    <property type="entry name" value="Ester_Hydrolysis_Enzymes"/>
</dbReference>
<dbReference type="InterPro" id="IPR013830">
    <property type="entry name" value="SGNH_hydro"/>
</dbReference>
<dbReference type="EMBL" id="FNAO01000004">
    <property type="protein sequence ID" value="SDE23235.1"/>
    <property type="molecule type" value="Genomic_DNA"/>
</dbReference>
<proteinExistence type="predicted"/>
<keyword evidence="3" id="KW-1185">Reference proteome</keyword>
<sequence length="259" mass="28856">MNYRCESLCYNHSTAVLGEDSERYTDKKRTMKNLKSTLLAFLVALGLAEGIQAQDWPNLKEFQEANQKLGTPAADVDRVVFMGNSITIGWLNKRPEFFEGKPYVNRGISGQTTPQMLIRFRQDVVDLKPKVVVILAGTNDIAGNTGPSTLEMIADNIKSMAEIAHANGIKVVLSSTLPAFDYPWKPGMEPAPKIIELNKMIKAYAEEKGHIYLDYFSAMADDRNGLPKKYADDEVHPTVAGYKVMEPLVEKAIEEGLKK</sequence>
<organism evidence="2 3">
    <name type="scientific">Pricia antarctica</name>
    <dbReference type="NCBI Taxonomy" id="641691"/>
    <lineage>
        <taxon>Bacteria</taxon>
        <taxon>Pseudomonadati</taxon>
        <taxon>Bacteroidota</taxon>
        <taxon>Flavobacteriia</taxon>
        <taxon>Flavobacteriales</taxon>
        <taxon>Flavobacteriaceae</taxon>
        <taxon>Pricia</taxon>
    </lineage>
</organism>
<name>A0A1G7BAF9_9FLAO</name>
<evidence type="ECO:0000259" key="1">
    <source>
        <dbReference type="Pfam" id="PF13472"/>
    </source>
</evidence>
<dbReference type="SUPFAM" id="SSF52266">
    <property type="entry name" value="SGNH hydrolase"/>
    <property type="match status" value="1"/>
</dbReference>
<protein>
    <submittedName>
        <fullName evidence="2">Lysophospholipase L1</fullName>
    </submittedName>
</protein>
<gene>
    <name evidence="2" type="ORF">SAMN05421636_10447</name>
</gene>
<dbReference type="Gene3D" id="3.40.50.1110">
    <property type="entry name" value="SGNH hydrolase"/>
    <property type="match status" value="1"/>
</dbReference>
<dbReference type="STRING" id="641691.SAMN05421636_10447"/>
<dbReference type="PANTHER" id="PTHR30383">
    <property type="entry name" value="THIOESTERASE 1/PROTEASE 1/LYSOPHOSPHOLIPASE L1"/>
    <property type="match status" value="1"/>
</dbReference>
<dbReference type="InterPro" id="IPR036514">
    <property type="entry name" value="SGNH_hydro_sf"/>
</dbReference>
<dbReference type="Proteomes" id="UP000199109">
    <property type="component" value="Unassembled WGS sequence"/>
</dbReference>
<dbReference type="GO" id="GO:0004622">
    <property type="term" value="F:phosphatidylcholine lysophospholipase activity"/>
    <property type="evidence" value="ECO:0007669"/>
    <property type="project" value="TreeGrafter"/>
</dbReference>
<dbReference type="AlphaFoldDB" id="A0A1G7BAF9"/>
<accession>A0A1G7BAF9</accession>
<reference evidence="2 3" key="1">
    <citation type="submission" date="2016-10" db="EMBL/GenBank/DDBJ databases">
        <authorList>
            <person name="de Groot N.N."/>
        </authorList>
    </citation>
    <scope>NUCLEOTIDE SEQUENCE [LARGE SCALE GENOMIC DNA]</scope>
    <source>
        <strain evidence="2 3">DSM 23421</strain>
    </source>
</reference>
<dbReference type="Pfam" id="PF13472">
    <property type="entry name" value="Lipase_GDSL_2"/>
    <property type="match status" value="1"/>
</dbReference>
<dbReference type="PANTHER" id="PTHR30383:SF5">
    <property type="entry name" value="SGNH HYDROLASE-TYPE ESTERASE DOMAIN-CONTAINING PROTEIN"/>
    <property type="match status" value="1"/>
</dbReference>
<feature type="domain" description="SGNH hydrolase-type esterase" evidence="1">
    <location>
        <begin position="81"/>
        <end position="244"/>
    </location>
</feature>
<dbReference type="CDD" id="cd04501">
    <property type="entry name" value="SGNH_hydrolase_like_4"/>
    <property type="match status" value="1"/>
</dbReference>
<evidence type="ECO:0000313" key="3">
    <source>
        <dbReference type="Proteomes" id="UP000199109"/>
    </source>
</evidence>
<evidence type="ECO:0000313" key="2">
    <source>
        <dbReference type="EMBL" id="SDE23235.1"/>
    </source>
</evidence>